<dbReference type="RefSeq" id="WP_127121402.1">
    <property type="nucleotide sequence ID" value="NZ_BHXQ01000002.1"/>
</dbReference>
<accession>A0A401U767</accession>
<gene>
    <name evidence="3" type="ORF">SanaruYs_09510</name>
</gene>
<keyword evidence="1" id="KW-1133">Transmembrane helix</keyword>
<dbReference type="Proteomes" id="UP000288227">
    <property type="component" value="Unassembled WGS sequence"/>
</dbReference>
<dbReference type="AlphaFoldDB" id="A0A401U767"/>
<evidence type="ECO:0000313" key="4">
    <source>
        <dbReference type="Proteomes" id="UP000288227"/>
    </source>
</evidence>
<feature type="transmembrane region" description="Helical" evidence="1">
    <location>
        <begin position="12"/>
        <end position="36"/>
    </location>
</feature>
<sequence>MAKREIKKVDPFSLAKVLGILYALLGVIIGLMFAAWGSVMSNLHMAESDETTKTILSFFGIGSIIFFPIFYGIIGLVAGVITAALYNLVASWVGGVMIEVGE</sequence>
<proteinExistence type="predicted"/>
<reference evidence="3 4" key="1">
    <citation type="submission" date="2018-11" db="EMBL/GenBank/DDBJ databases">
        <title>Chryseotalea sanarue gen. nov., sp., nov., a member of the family Cytophagaceae, isolated from a brackish lake in Hamamatsu Japan.</title>
        <authorList>
            <person name="Maejima Y."/>
            <person name="Iino T."/>
            <person name="Muraguchi Y."/>
            <person name="Fukuda K."/>
            <person name="Ohkuma M."/>
            <person name="Moriuchi R."/>
            <person name="Dohra H."/>
            <person name="Kimbara K."/>
            <person name="Shintani M."/>
        </authorList>
    </citation>
    <scope>NUCLEOTIDE SEQUENCE [LARGE SCALE GENOMIC DNA]</scope>
    <source>
        <strain evidence="3 4">Ys</strain>
    </source>
</reference>
<evidence type="ECO:0000313" key="3">
    <source>
        <dbReference type="EMBL" id="GCC50733.1"/>
    </source>
</evidence>
<comment type="caution">
    <text evidence="3">The sequence shown here is derived from an EMBL/GenBank/DDBJ whole genome shotgun (WGS) entry which is preliminary data.</text>
</comment>
<evidence type="ECO:0000259" key="2">
    <source>
        <dbReference type="Pfam" id="PF12089"/>
    </source>
</evidence>
<keyword evidence="4" id="KW-1185">Reference proteome</keyword>
<feature type="domain" description="DUF3566" evidence="2">
    <location>
        <begin position="4"/>
        <end position="100"/>
    </location>
</feature>
<name>A0A401U767_9BACT</name>
<dbReference type="EMBL" id="BHXQ01000002">
    <property type="protein sequence ID" value="GCC50733.1"/>
    <property type="molecule type" value="Genomic_DNA"/>
</dbReference>
<organism evidence="3 4">
    <name type="scientific">Chryseotalea sanaruensis</name>
    <dbReference type="NCBI Taxonomy" id="2482724"/>
    <lineage>
        <taxon>Bacteria</taxon>
        <taxon>Pseudomonadati</taxon>
        <taxon>Bacteroidota</taxon>
        <taxon>Cytophagia</taxon>
        <taxon>Cytophagales</taxon>
        <taxon>Chryseotaleaceae</taxon>
        <taxon>Chryseotalea</taxon>
    </lineage>
</organism>
<keyword evidence="1" id="KW-0472">Membrane</keyword>
<protein>
    <recommendedName>
        <fullName evidence="2">DUF3566 domain-containing protein</fullName>
    </recommendedName>
</protein>
<feature type="transmembrane region" description="Helical" evidence="1">
    <location>
        <begin position="56"/>
        <end position="89"/>
    </location>
</feature>
<dbReference type="InterPro" id="IPR021949">
    <property type="entry name" value="DUF3566_TM"/>
</dbReference>
<dbReference type="Pfam" id="PF12089">
    <property type="entry name" value="DUF3566"/>
    <property type="match status" value="1"/>
</dbReference>
<keyword evidence="1" id="KW-0812">Transmembrane</keyword>
<evidence type="ECO:0000256" key="1">
    <source>
        <dbReference type="SAM" id="Phobius"/>
    </source>
</evidence>